<protein>
    <submittedName>
        <fullName evidence="1">Uncharacterized protein</fullName>
    </submittedName>
</protein>
<reference evidence="1 2" key="1">
    <citation type="submission" date="2019-06" db="EMBL/GenBank/DDBJ databases">
        <title>Draft genomes of female and male turbot (Scophthalmus maximus).</title>
        <authorList>
            <person name="Xu H."/>
            <person name="Xu X.-W."/>
            <person name="Shao C."/>
            <person name="Chen S."/>
        </authorList>
    </citation>
    <scope>NUCLEOTIDE SEQUENCE [LARGE SCALE GENOMIC DNA]</scope>
    <source>
        <strain evidence="1">Ysfricsl-2016a</strain>
        <tissue evidence="1">Blood</tissue>
    </source>
</reference>
<comment type="caution">
    <text evidence="1">The sequence shown here is derived from an EMBL/GenBank/DDBJ whole genome shotgun (WGS) entry which is preliminary data.</text>
</comment>
<organism evidence="1 2">
    <name type="scientific">Scophthalmus maximus</name>
    <name type="common">Turbot</name>
    <name type="synonym">Psetta maxima</name>
    <dbReference type="NCBI Taxonomy" id="52904"/>
    <lineage>
        <taxon>Eukaryota</taxon>
        <taxon>Metazoa</taxon>
        <taxon>Chordata</taxon>
        <taxon>Craniata</taxon>
        <taxon>Vertebrata</taxon>
        <taxon>Euteleostomi</taxon>
        <taxon>Actinopterygii</taxon>
        <taxon>Neopterygii</taxon>
        <taxon>Teleostei</taxon>
        <taxon>Neoteleostei</taxon>
        <taxon>Acanthomorphata</taxon>
        <taxon>Carangaria</taxon>
        <taxon>Pleuronectiformes</taxon>
        <taxon>Pleuronectoidei</taxon>
        <taxon>Scophthalmidae</taxon>
        <taxon>Scophthalmus</taxon>
    </lineage>
</organism>
<name>A0A6A4TFQ7_SCOMX</name>
<proteinExistence type="predicted"/>
<gene>
    <name evidence="1" type="ORF">F2P81_003991</name>
</gene>
<sequence length="98" mass="11663">MSSSRLFEKMDDIHSRTFIINANMITLRNMRCEKGTLYPEYELTKISMADIEESHRKRYNYAVNMANENEYMTYFLNALYIYPKNAPTNRIILTYPSS</sequence>
<evidence type="ECO:0000313" key="1">
    <source>
        <dbReference type="EMBL" id="KAF0044833.1"/>
    </source>
</evidence>
<evidence type="ECO:0000313" key="2">
    <source>
        <dbReference type="Proteomes" id="UP000438429"/>
    </source>
</evidence>
<dbReference type="EMBL" id="VEVO01000003">
    <property type="protein sequence ID" value="KAF0044833.1"/>
    <property type="molecule type" value="Genomic_DNA"/>
</dbReference>
<dbReference type="AlphaFoldDB" id="A0A6A4TFQ7"/>
<dbReference type="Proteomes" id="UP000438429">
    <property type="component" value="Unassembled WGS sequence"/>
</dbReference>
<accession>A0A6A4TFQ7</accession>